<accession>A0A4R3W2E3</accession>
<evidence type="ECO:0000256" key="1">
    <source>
        <dbReference type="SAM" id="Phobius"/>
    </source>
</evidence>
<evidence type="ECO:0000313" key="3">
    <source>
        <dbReference type="Proteomes" id="UP000295197"/>
    </source>
</evidence>
<comment type="caution">
    <text evidence="2">The sequence shown here is derived from an EMBL/GenBank/DDBJ whole genome shotgun (WGS) entry which is preliminary data.</text>
</comment>
<feature type="transmembrane region" description="Helical" evidence="1">
    <location>
        <begin position="7"/>
        <end position="26"/>
    </location>
</feature>
<dbReference type="Proteomes" id="UP000295197">
    <property type="component" value="Unassembled WGS sequence"/>
</dbReference>
<sequence length="37" mass="4466">MDDNNEKANYLVGFFVILIFSFPQHVRHNDRRDNNND</sequence>
<name>A0A4R3W2E3_9SPHI</name>
<dbReference type="EMBL" id="SMBZ01000004">
    <property type="protein sequence ID" value="TCV19488.1"/>
    <property type="molecule type" value="Genomic_DNA"/>
</dbReference>
<keyword evidence="1" id="KW-0472">Membrane</keyword>
<keyword evidence="1" id="KW-1133">Transmembrane helix</keyword>
<gene>
    <name evidence="2" type="ORF">EDC17_100410</name>
</gene>
<organism evidence="2 3">
    <name type="scientific">Sphingobacterium alimentarium</name>
    <dbReference type="NCBI Taxonomy" id="797292"/>
    <lineage>
        <taxon>Bacteria</taxon>
        <taxon>Pseudomonadati</taxon>
        <taxon>Bacteroidota</taxon>
        <taxon>Sphingobacteriia</taxon>
        <taxon>Sphingobacteriales</taxon>
        <taxon>Sphingobacteriaceae</taxon>
        <taxon>Sphingobacterium</taxon>
    </lineage>
</organism>
<keyword evidence="3" id="KW-1185">Reference proteome</keyword>
<evidence type="ECO:0000313" key="2">
    <source>
        <dbReference type="EMBL" id="TCV19488.1"/>
    </source>
</evidence>
<proteinExistence type="predicted"/>
<protein>
    <submittedName>
        <fullName evidence="2">Uncharacterized protein</fullName>
    </submittedName>
</protein>
<dbReference type="AlphaFoldDB" id="A0A4R3W2E3"/>
<reference evidence="2 3" key="1">
    <citation type="submission" date="2019-03" db="EMBL/GenBank/DDBJ databases">
        <title>Genomic Encyclopedia of Type Strains, Phase IV (KMG-IV): sequencing the most valuable type-strain genomes for metagenomic binning, comparative biology and taxonomic classification.</title>
        <authorList>
            <person name="Goeker M."/>
        </authorList>
    </citation>
    <scope>NUCLEOTIDE SEQUENCE [LARGE SCALE GENOMIC DNA]</scope>
    <source>
        <strain evidence="2 3">DSM 22362</strain>
    </source>
</reference>
<keyword evidence="1" id="KW-0812">Transmembrane</keyword>